<dbReference type="OrthoDB" id="4285266at2"/>
<dbReference type="InterPro" id="IPR043917">
    <property type="entry name" value="DUF5753"/>
</dbReference>
<dbReference type="Pfam" id="PF13560">
    <property type="entry name" value="HTH_31"/>
    <property type="match status" value="1"/>
</dbReference>
<dbReference type="AlphaFoldDB" id="A0A542DM12"/>
<dbReference type="Gene3D" id="1.10.260.40">
    <property type="entry name" value="lambda repressor-like DNA-binding domains"/>
    <property type="match status" value="1"/>
</dbReference>
<dbReference type="Pfam" id="PF19054">
    <property type="entry name" value="DUF5753"/>
    <property type="match status" value="1"/>
</dbReference>
<evidence type="ECO:0000313" key="3">
    <source>
        <dbReference type="Proteomes" id="UP000320876"/>
    </source>
</evidence>
<proteinExistence type="predicted"/>
<dbReference type="SUPFAM" id="SSF47413">
    <property type="entry name" value="lambda repressor-like DNA-binding domains"/>
    <property type="match status" value="1"/>
</dbReference>
<dbReference type="InterPro" id="IPR001387">
    <property type="entry name" value="Cro/C1-type_HTH"/>
</dbReference>
<organism evidence="2 3">
    <name type="scientific">Amycolatopsis cihanbeyliensis</name>
    <dbReference type="NCBI Taxonomy" id="1128664"/>
    <lineage>
        <taxon>Bacteria</taxon>
        <taxon>Bacillati</taxon>
        <taxon>Actinomycetota</taxon>
        <taxon>Actinomycetes</taxon>
        <taxon>Pseudonocardiales</taxon>
        <taxon>Pseudonocardiaceae</taxon>
        <taxon>Amycolatopsis</taxon>
    </lineage>
</organism>
<protein>
    <submittedName>
        <fullName evidence="2">Helix-turn-helix protein</fullName>
    </submittedName>
</protein>
<accession>A0A542DM12</accession>
<gene>
    <name evidence="2" type="ORF">FB471_3911</name>
</gene>
<dbReference type="InterPro" id="IPR010982">
    <property type="entry name" value="Lambda_DNA-bd_dom_sf"/>
</dbReference>
<dbReference type="Proteomes" id="UP000320876">
    <property type="component" value="Unassembled WGS sequence"/>
</dbReference>
<dbReference type="CDD" id="cd00093">
    <property type="entry name" value="HTH_XRE"/>
    <property type="match status" value="1"/>
</dbReference>
<evidence type="ECO:0000313" key="2">
    <source>
        <dbReference type="EMBL" id="TQJ04130.1"/>
    </source>
</evidence>
<name>A0A542DM12_AMYCI</name>
<dbReference type="EMBL" id="VFML01000001">
    <property type="protein sequence ID" value="TQJ04130.1"/>
    <property type="molecule type" value="Genomic_DNA"/>
</dbReference>
<evidence type="ECO:0000259" key="1">
    <source>
        <dbReference type="PROSITE" id="PS50943"/>
    </source>
</evidence>
<dbReference type="PROSITE" id="PS50943">
    <property type="entry name" value="HTH_CROC1"/>
    <property type="match status" value="1"/>
</dbReference>
<reference evidence="2 3" key="1">
    <citation type="submission" date="2019-06" db="EMBL/GenBank/DDBJ databases">
        <title>Sequencing the genomes of 1000 actinobacteria strains.</title>
        <authorList>
            <person name="Klenk H.-P."/>
        </authorList>
    </citation>
    <scope>NUCLEOTIDE SEQUENCE [LARGE SCALE GENOMIC DNA]</scope>
    <source>
        <strain evidence="2 3">DSM 45679</strain>
    </source>
</reference>
<dbReference type="RefSeq" id="WP_141999851.1">
    <property type="nucleotide sequence ID" value="NZ_VFML01000001.1"/>
</dbReference>
<comment type="caution">
    <text evidence="2">The sequence shown here is derived from an EMBL/GenBank/DDBJ whole genome shotgun (WGS) entry which is preliminary data.</text>
</comment>
<keyword evidence="3" id="KW-1185">Reference proteome</keyword>
<feature type="domain" description="HTH cro/C1-type" evidence="1">
    <location>
        <begin position="25"/>
        <end position="81"/>
    </location>
</feature>
<dbReference type="GO" id="GO:0003677">
    <property type="term" value="F:DNA binding"/>
    <property type="evidence" value="ECO:0007669"/>
    <property type="project" value="InterPro"/>
</dbReference>
<dbReference type="SMART" id="SM00530">
    <property type="entry name" value="HTH_XRE"/>
    <property type="match status" value="1"/>
</dbReference>
<sequence length="287" mass="32686">MTGEHPGGEPEYGPAIIRRRLGRIMRRLRERAGLTMEQAAAKIEYTVPSLSRLENGQQGLNIHVAKSMLDVYHEPDRYEEILDLCRLSQRKAWRNSYGIHGRGYLGLESDAESARSFQTHLVPGLLQSEEYARALFLGQGEEKPERIENYVRVRMIRQERLRHPTRPLTLRAVMREAALRCRVGGLEVAYGQLARLAELAELPTVTLRVLPNDRGVHPSMAGGFVIVTFPEQLLPDTLYVEHAFGGTDTEKEQEVNRAKLRFDQLWAMALDESATAEFLRRLAEDLE</sequence>